<evidence type="ECO:0000313" key="2">
    <source>
        <dbReference type="EMBL" id="GAA1761300.1"/>
    </source>
</evidence>
<protein>
    <recommendedName>
        <fullName evidence="4">ATP synthase protein I</fullName>
    </recommendedName>
</protein>
<feature type="transmembrane region" description="Helical" evidence="1">
    <location>
        <begin position="21"/>
        <end position="42"/>
    </location>
</feature>
<feature type="transmembrane region" description="Helical" evidence="1">
    <location>
        <begin position="115"/>
        <end position="136"/>
    </location>
</feature>
<feature type="transmembrane region" description="Helical" evidence="1">
    <location>
        <begin position="54"/>
        <end position="74"/>
    </location>
</feature>
<proteinExistence type="predicted"/>
<name>A0ABN2KNY1_9MICO</name>
<evidence type="ECO:0000256" key="1">
    <source>
        <dbReference type="SAM" id="Phobius"/>
    </source>
</evidence>
<keyword evidence="3" id="KW-1185">Reference proteome</keyword>
<keyword evidence="1" id="KW-1133">Transmembrane helix</keyword>
<reference evidence="2 3" key="1">
    <citation type="journal article" date="2019" name="Int. J. Syst. Evol. Microbiol.">
        <title>The Global Catalogue of Microorganisms (GCM) 10K type strain sequencing project: providing services to taxonomists for standard genome sequencing and annotation.</title>
        <authorList>
            <consortium name="The Broad Institute Genomics Platform"/>
            <consortium name="The Broad Institute Genome Sequencing Center for Infectious Disease"/>
            <person name="Wu L."/>
            <person name="Ma J."/>
        </authorList>
    </citation>
    <scope>NUCLEOTIDE SEQUENCE [LARGE SCALE GENOMIC DNA]</scope>
    <source>
        <strain evidence="2 3">JCM 15591</strain>
    </source>
</reference>
<evidence type="ECO:0000313" key="3">
    <source>
        <dbReference type="Proteomes" id="UP001501475"/>
    </source>
</evidence>
<keyword evidence="1" id="KW-0472">Membrane</keyword>
<accession>A0ABN2KNY1</accession>
<keyword evidence="1" id="KW-0812">Transmembrane</keyword>
<dbReference type="RefSeq" id="WP_344065806.1">
    <property type="nucleotide sequence ID" value="NZ_BAAAPN010000047.1"/>
</dbReference>
<dbReference type="Proteomes" id="UP001501475">
    <property type="component" value="Unassembled WGS sequence"/>
</dbReference>
<dbReference type="EMBL" id="BAAAPN010000047">
    <property type="protein sequence ID" value="GAA1761300.1"/>
    <property type="molecule type" value="Genomic_DNA"/>
</dbReference>
<comment type="caution">
    <text evidence="2">The sequence shown here is derived from an EMBL/GenBank/DDBJ whole genome shotgun (WGS) entry which is preliminary data.</text>
</comment>
<gene>
    <name evidence="2" type="ORF">GCM10009810_21010</name>
</gene>
<evidence type="ECO:0008006" key="4">
    <source>
        <dbReference type="Google" id="ProtNLM"/>
    </source>
</evidence>
<organism evidence="2 3">
    <name type="scientific">Nostocoides vanveenii</name>
    <dbReference type="NCBI Taxonomy" id="330835"/>
    <lineage>
        <taxon>Bacteria</taxon>
        <taxon>Bacillati</taxon>
        <taxon>Actinomycetota</taxon>
        <taxon>Actinomycetes</taxon>
        <taxon>Micrococcales</taxon>
        <taxon>Intrasporangiaceae</taxon>
        <taxon>Nostocoides</taxon>
    </lineage>
</organism>
<sequence>MSDSTKAYAAPARPATTPLTAMLRTAAIPTILVGPIALVIAALTGGGKGVLGSFLGYAVTLTFFALGMIVMIRFATVRQPLIFMATALAVFFGQLIFLLLVILLLQDADWLDGRAFGLTALVVALVWQAFSILGYLRARRPVYDTL</sequence>
<feature type="transmembrane region" description="Helical" evidence="1">
    <location>
        <begin position="81"/>
        <end position="103"/>
    </location>
</feature>